<evidence type="ECO:0000256" key="1">
    <source>
        <dbReference type="SAM" id="Phobius"/>
    </source>
</evidence>
<keyword evidence="3" id="KW-1185">Reference proteome</keyword>
<comment type="caution">
    <text evidence="2">The sequence shown here is derived from an EMBL/GenBank/DDBJ whole genome shotgun (WGS) entry which is preliminary data.</text>
</comment>
<name>A0A317WY69_9EURO</name>
<dbReference type="AlphaFoldDB" id="A0A317WY69"/>
<feature type="transmembrane region" description="Helical" evidence="1">
    <location>
        <begin position="83"/>
        <end position="102"/>
    </location>
</feature>
<dbReference type="RefSeq" id="XP_025469027.1">
    <property type="nucleotide sequence ID" value="XM_025607301.1"/>
</dbReference>
<organism evidence="2 3">
    <name type="scientific">Aspergillus sclerotioniger CBS 115572</name>
    <dbReference type="NCBI Taxonomy" id="1450535"/>
    <lineage>
        <taxon>Eukaryota</taxon>
        <taxon>Fungi</taxon>
        <taxon>Dikarya</taxon>
        <taxon>Ascomycota</taxon>
        <taxon>Pezizomycotina</taxon>
        <taxon>Eurotiomycetes</taxon>
        <taxon>Eurotiomycetidae</taxon>
        <taxon>Eurotiales</taxon>
        <taxon>Aspergillaceae</taxon>
        <taxon>Aspergillus</taxon>
        <taxon>Aspergillus subgen. Circumdati</taxon>
    </lineage>
</organism>
<evidence type="ECO:0000313" key="3">
    <source>
        <dbReference type="Proteomes" id="UP000246702"/>
    </source>
</evidence>
<dbReference type="EMBL" id="MSFK01000009">
    <property type="protein sequence ID" value="PWY91299.1"/>
    <property type="molecule type" value="Genomic_DNA"/>
</dbReference>
<sequence length="119" mass="13896">MLVTIPNRKATTMYLVGMQWTQTNNHPNMHIAYLLATAVGLGFPYKADDDDDPSQTRHSVLLALLPATPCSCRWEGRYFVDLYFSFFFFLIFLVGVLCTYIVRGLSHIIFFVEWEWEYK</sequence>
<reference evidence="2 3" key="1">
    <citation type="submission" date="2016-12" db="EMBL/GenBank/DDBJ databases">
        <title>The genomes of Aspergillus section Nigri reveals drivers in fungal speciation.</title>
        <authorList>
            <consortium name="DOE Joint Genome Institute"/>
            <person name="Vesth T.C."/>
            <person name="Nybo J."/>
            <person name="Theobald S."/>
            <person name="Brandl J."/>
            <person name="Frisvad J.C."/>
            <person name="Nielsen K.F."/>
            <person name="Lyhne E.K."/>
            <person name="Kogle M.E."/>
            <person name="Kuo A."/>
            <person name="Riley R."/>
            <person name="Clum A."/>
            <person name="Nolan M."/>
            <person name="Lipzen A."/>
            <person name="Salamov A."/>
            <person name="Henrissat B."/>
            <person name="Wiebenga A."/>
            <person name="De Vries R.P."/>
            <person name="Grigoriev I.V."/>
            <person name="Mortensen U.H."/>
            <person name="Andersen M.R."/>
            <person name="Baker S.E."/>
        </authorList>
    </citation>
    <scope>NUCLEOTIDE SEQUENCE [LARGE SCALE GENOMIC DNA]</scope>
    <source>
        <strain evidence="2 3">CBS 115572</strain>
    </source>
</reference>
<keyword evidence="1" id="KW-0472">Membrane</keyword>
<protein>
    <submittedName>
        <fullName evidence="2">Uncharacterized protein</fullName>
    </submittedName>
</protein>
<keyword evidence="1" id="KW-1133">Transmembrane helix</keyword>
<dbReference type="Proteomes" id="UP000246702">
    <property type="component" value="Unassembled WGS sequence"/>
</dbReference>
<proteinExistence type="predicted"/>
<dbReference type="GeneID" id="37109444"/>
<keyword evidence="1" id="KW-0812">Transmembrane</keyword>
<accession>A0A317WY69</accession>
<gene>
    <name evidence="2" type="ORF">BO94DRAFT_387379</name>
</gene>
<evidence type="ECO:0000313" key="2">
    <source>
        <dbReference type="EMBL" id="PWY91299.1"/>
    </source>
</evidence>